<evidence type="ECO:0000259" key="1">
    <source>
        <dbReference type="Pfam" id="PF12697"/>
    </source>
</evidence>
<evidence type="ECO:0000313" key="2">
    <source>
        <dbReference type="EMBL" id="MBA2895671.1"/>
    </source>
</evidence>
<dbReference type="PANTHER" id="PTHR43798">
    <property type="entry name" value="MONOACYLGLYCEROL LIPASE"/>
    <property type="match status" value="1"/>
</dbReference>
<dbReference type="InterPro" id="IPR050266">
    <property type="entry name" value="AB_hydrolase_sf"/>
</dbReference>
<dbReference type="RefSeq" id="WP_181614384.1">
    <property type="nucleotide sequence ID" value="NZ_BAABAM010000011.1"/>
</dbReference>
<dbReference type="Pfam" id="PF12697">
    <property type="entry name" value="Abhydrolase_6"/>
    <property type="match status" value="1"/>
</dbReference>
<dbReference type="PANTHER" id="PTHR43798:SF33">
    <property type="entry name" value="HYDROLASE, PUTATIVE (AFU_ORTHOLOGUE AFUA_2G14860)-RELATED"/>
    <property type="match status" value="1"/>
</dbReference>
<dbReference type="GO" id="GO:0016020">
    <property type="term" value="C:membrane"/>
    <property type="evidence" value="ECO:0007669"/>
    <property type="project" value="TreeGrafter"/>
</dbReference>
<dbReference type="GO" id="GO:0003824">
    <property type="term" value="F:catalytic activity"/>
    <property type="evidence" value="ECO:0007669"/>
    <property type="project" value="UniProtKB-ARBA"/>
</dbReference>
<keyword evidence="3" id="KW-1185">Reference proteome</keyword>
<sequence length="295" mass="32222">MTVLFVHGNISSKAFWDGVLPHIPEAKAIDLRGFGQAEARPVDATRGVRDYVDDVLEHLQEPAHLVGWSMGGGVVMQLLRDHPHLVKSLILVNPVSPYGFGGTTGADGKLTHADGAGSGTANPDFVRSLADGDLEAMRQVFNLGYVKNPVEDEDRWLREMLTTRVGDDHYPGDSVPSQNWPGVAPGTRGVLNALAPIHFRIDDLHEIGPKPPILWIRGAEDQIVSDASLFDIVHLGAIGAVPGWDGTPAQPMVTQTRAVLERYGNHREVVFEDCGHSPHLEQPERFVQEVLQSLR</sequence>
<dbReference type="InterPro" id="IPR029058">
    <property type="entry name" value="AB_hydrolase_fold"/>
</dbReference>
<dbReference type="InterPro" id="IPR000073">
    <property type="entry name" value="AB_hydrolase_1"/>
</dbReference>
<accession>A0A7W0CQW2</accession>
<reference evidence="2 3" key="1">
    <citation type="submission" date="2020-07" db="EMBL/GenBank/DDBJ databases">
        <title>Genomic Encyclopedia of Type Strains, Phase IV (KMG-IV): sequencing the most valuable type-strain genomes for metagenomic binning, comparative biology and taxonomic classification.</title>
        <authorList>
            <person name="Goeker M."/>
        </authorList>
    </citation>
    <scope>NUCLEOTIDE SEQUENCE [LARGE SCALE GENOMIC DNA]</scope>
    <source>
        <strain evidence="2 3">DSM 45533</strain>
    </source>
</reference>
<feature type="domain" description="AB hydrolase-1" evidence="1">
    <location>
        <begin position="3"/>
        <end position="288"/>
    </location>
</feature>
<organism evidence="2 3">
    <name type="scientific">Nonomuraea soli</name>
    <dbReference type="NCBI Taxonomy" id="1032476"/>
    <lineage>
        <taxon>Bacteria</taxon>
        <taxon>Bacillati</taxon>
        <taxon>Actinomycetota</taxon>
        <taxon>Actinomycetes</taxon>
        <taxon>Streptosporangiales</taxon>
        <taxon>Streptosporangiaceae</taxon>
        <taxon>Nonomuraea</taxon>
    </lineage>
</organism>
<dbReference type="Gene3D" id="3.40.50.1820">
    <property type="entry name" value="alpha/beta hydrolase"/>
    <property type="match status" value="1"/>
</dbReference>
<dbReference type="Proteomes" id="UP000530928">
    <property type="component" value="Unassembled WGS sequence"/>
</dbReference>
<comment type="caution">
    <text evidence="2">The sequence shown here is derived from an EMBL/GenBank/DDBJ whole genome shotgun (WGS) entry which is preliminary data.</text>
</comment>
<name>A0A7W0CQW2_9ACTN</name>
<protein>
    <submittedName>
        <fullName evidence="2">Pimeloyl-ACP methyl ester carboxylesterase</fullName>
    </submittedName>
</protein>
<dbReference type="AlphaFoldDB" id="A0A7W0CQW2"/>
<proteinExistence type="predicted"/>
<evidence type="ECO:0000313" key="3">
    <source>
        <dbReference type="Proteomes" id="UP000530928"/>
    </source>
</evidence>
<gene>
    <name evidence="2" type="ORF">HNR30_007057</name>
</gene>
<dbReference type="EMBL" id="JACDUR010000007">
    <property type="protein sequence ID" value="MBA2895671.1"/>
    <property type="molecule type" value="Genomic_DNA"/>
</dbReference>
<dbReference type="SUPFAM" id="SSF53474">
    <property type="entry name" value="alpha/beta-Hydrolases"/>
    <property type="match status" value="1"/>
</dbReference>